<dbReference type="InterPro" id="IPR050695">
    <property type="entry name" value="N-acetylmuramoyl_amidase_3"/>
</dbReference>
<dbReference type="Gene3D" id="2.60.40.3760">
    <property type="match status" value="5"/>
</dbReference>
<dbReference type="Pfam" id="PF08481">
    <property type="entry name" value="GBS_Bsp-like"/>
    <property type="match status" value="1"/>
</dbReference>
<evidence type="ECO:0000256" key="1">
    <source>
        <dbReference type="ARBA" id="ARBA00022801"/>
    </source>
</evidence>
<dbReference type="GO" id="GO:0030288">
    <property type="term" value="C:outer membrane-bounded periplasmic space"/>
    <property type="evidence" value="ECO:0007669"/>
    <property type="project" value="TreeGrafter"/>
</dbReference>
<keyword evidence="1" id="KW-0378">Hydrolase</keyword>
<dbReference type="Pfam" id="PF01520">
    <property type="entry name" value="Amidase_3"/>
    <property type="match status" value="1"/>
</dbReference>
<dbReference type="EMBL" id="CP019962">
    <property type="protein sequence ID" value="ARD65351.1"/>
    <property type="molecule type" value="Genomic_DNA"/>
</dbReference>
<dbReference type="GO" id="GO:0008745">
    <property type="term" value="F:N-acetylmuramoyl-L-alanine amidase activity"/>
    <property type="evidence" value="ECO:0007669"/>
    <property type="project" value="InterPro"/>
</dbReference>
<feature type="domain" description="MurNAc-LAA" evidence="3">
    <location>
        <begin position="118"/>
        <end position="256"/>
    </location>
</feature>
<dbReference type="PANTHER" id="PTHR30404">
    <property type="entry name" value="N-ACETYLMURAMOYL-L-ALANINE AMIDASE"/>
    <property type="match status" value="1"/>
</dbReference>
<dbReference type="KEGG" id="elim:B2M23_07270"/>
<feature type="transmembrane region" description="Helical" evidence="2">
    <location>
        <begin position="12"/>
        <end position="32"/>
    </location>
</feature>
<evidence type="ECO:0000256" key="2">
    <source>
        <dbReference type="SAM" id="Phobius"/>
    </source>
</evidence>
<dbReference type="PANTHER" id="PTHR30404:SF0">
    <property type="entry name" value="N-ACETYLMURAMOYL-L-ALANINE AMIDASE AMIC"/>
    <property type="match status" value="1"/>
</dbReference>
<protein>
    <recommendedName>
        <fullName evidence="3">MurNAc-LAA domain-containing protein</fullName>
    </recommendedName>
</protein>
<keyword evidence="2" id="KW-1133">Transmembrane helix</keyword>
<dbReference type="Gene3D" id="3.40.630.40">
    <property type="entry name" value="Zn-dependent exopeptidases"/>
    <property type="match status" value="1"/>
</dbReference>
<dbReference type="InterPro" id="IPR002901">
    <property type="entry name" value="MGlyc_endo_b_GlcNAc-like_dom"/>
</dbReference>
<keyword evidence="2" id="KW-0472">Membrane</keyword>
<evidence type="ECO:0000313" key="5">
    <source>
        <dbReference type="Proteomes" id="UP000192391"/>
    </source>
</evidence>
<keyword evidence="2" id="KW-0812">Transmembrane</keyword>
<dbReference type="InterPro" id="IPR013688">
    <property type="entry name" value="GBS_Bsp-like"/>
</dbReference>
<evidence type="ECO:0000259" key="3">
    <source>
        <dbReference type="SMART" id="SM00646"/>
    </source>
</evidence>
<dbReference type="GO" id="GO:0004040">
    <property type="term" value="F:amidase activity"/>
    <property type="evidence" value="ECO:0007669"/>
    <property type="project" value="InterPro"/>
</dbReference>
<dbReference type="SMART" id="SM00646">
    <property type="entry name" value="Ami_3"/>
    <property type="match status" value="1"/>
</dbReference>
<dbReference type="RefSeq" id="WP_081571137.1">
    <property type="nucleotide sequence ID" value="NZ_CP019962.1"/>
</dbReference>
<evidence type="ECO:0000313" key="4">
    <source>
        <dbReference type="EMBL" id="ARD65351.1"/>
    </source>
</evidence>
<accession>A0AAC9W2P0</accession>
<sequence>MLKNSVLGKVKIIGVFLMTFFLLFLCFSSYPISAKVPTIVINPGHLVGRDSGAVNNNNNIQEATLNAELASKVAEKLKDIGYDVFLTHPVTGCSIPALLTTQQVIDGYNSNSSLKTIGDAINSKNPDLAISIHHNSGGNASGYEFYWSSYRAGIDNTDIYKVYGLWGNGDFSWRDKSPCNAALKSKDFAELLKANFSGIGIPFRNIIERDDYIPAHTKCPSVLIEAGFVSNDNESRKLADNTYQNDEANRIVKSIKQLFGEVAVKASGIVTSESSQVNNNVFSVNAEQLKMEGSNISGVSFEVYKNGKIVWYDGIYKSADKFTANVPTKDFNYETGLYGINAYVKDSLGNHYRLGTTFVTVANTKITGKVERLESETTGNSFQIKALDLSPAEQVSGVSYEVYIGDRATWYAGEKQADGSYLGTADIGDFDNIRGEYKINVYGKDQNMVHYKIGETTVQVKKAANTKITGKVERLESETTGNSFQIKALDLSPAEQVSGVSYEVYIGDRATWYAGEKQADGSYLGTADIGDFDNIRGEYKINVYGKDQNMVHYKIGETTVQVKKAANTKITGKVERLESETTGNSFQIKALDLSPAEQVSGVSYEVYIGDRATWYAGEKQADGSYLGTADIGDFDNIRGEYKINVYGKDQNMVHYKIGETTVQVKKAANTKITGKVERLESETTGNSFQIKALDLSPAEQVSGVSYEVYIGDRATWYAGEKQADGSYLGTADIGDFDNIRGEYKINVYGKDQNMVHYKIGETTVQVKNNLTNIMANLHISSNQLVELYNSSGNTFPSYYTENGRNVDLNRFAQLYIEEANAEGIRADVAFAQAMKETGWLKFGGQVSISQFNFAGLGATDDGAAGMSFAQKYGDNENGIRMGIRAQIQHLKAYASTEPLNNACVDERFNLVKRGCAPYVEWLGQKENPNGYGWATGANYGQGIIDIMNRIP</sequence>
<dbReference type="InterPro" id="IPR002508">
    <property type="entry name" value="MurNAc-LAA_cat"/>
</dbReference>
<proteinExistence type="predicted"/>
<dbReference type="SUPFAM" id="SSF53187">
    <property type="entry name" value="Zn-dependent exopeptidases"/>
    <property type="match status" value="1"/>
</dbReference>
<dbReference type="GO" id="GO:0009253">
    <property type="term" value="P:peptidoglycan catabolic process"/>
    <property type="evidence" value="ECO:0007669"/>
    <property type="project" value="InterPro"/>
</dbReference>
<dbReference type="Gene3D" id="1.10.530.10">
    <property type="match status" value="1"/>
</dbReference>
<dbReference type="CDD" id="cd02696">
    <property type="entry name" value="MurNAc-LAA"/>
    <property type="match status" value="1"/>
</dbReference>
<dbReference type="Pfam" id="PF01832">
    <property type="entry name" value="Glucosaminidase"/>
    <property type="match status" value="1"/>
</dbReference>
<name>A0AAC9W2P0_EUBLI</name>
<dbReference type="AlphaFoldDB" id="A0AAC9W2P0"/>
<dbReference type="Proteomes" id="UP000192391">
    <property type="component" value="Chromosome"/>
</dbReference>
<organism evidence="4 5">
    <name type="scientific">Eubacterium limosum</name>
    <dbReference type="NCBI Taxonomy" id="1736"/>
    <lineage>
        <taxon>Bacteria</taxon>
        <taxon>Bacillati</taxon>
        <taxon>Bacillota</taxon>
        <taxon>Clostridia</taxon>
        <taxon>Eubacteriales</taxon>
        <taxon>Eubacteriaceae</taxon>
        <taxon>Eubacterium</taxon>
    </lineage>
</organism>
<reference evidence="5" key="1">
    <citation type="journal article" date="2017" name="Sci. Rep.">
        <title>Determination of the Genome and Primary Transcriptome of Syngas Fermenting Eubacterium limosum ATCC 8486.</title>
        <authorList>
            <person name="Song Y."/>
            <person name="Shin J."/>
            <person name="Jeong Y."/>
            <person name="Jin S."/>
            <person name="Lee J.K."/>
            <person name="Kim D.R."/>
            <person name="Kim S.C."/>
            <person name="Cho S."/>
            <person name="Cho B.K."/>
        </authorList>
    </citation>
    <scope>NUCLEOTIDE SEQUENCE [LARGE SCALE GENOMIC DNA]</scope>
    <source>
        <strain evidence="5">ATCC 8486</strain>
    </source>
</reference>
<gene>
    <name evidence="4" type="ORF">B2M23_07270</name>
</gene>